<comment type="caution">
    <text evidence="1">The sequence shown here is derived from an EMBL/GenBank/DDBJ whole genome shotgun (WGS) entry which is preliminary data.</text>
</comment>
<keyword evidence="2" id="KW-1185">Reference proteome</keyword>
<reference evidence="1 2" key="1">
    <citation type="submission" date="2016-09" db="EMBL/GenBank/DDBJ databases">
        <title>Pseudoalteromonas amylolytica sp. nov., isolated from the surface seawater.</title>
        <authorList>
            <person name="Wu Y.-H."/>
            <person name="Cheng H."/>
            <person name="Jin X.-B."/>
            <person name="Wang C.-S."/>
            <person name="Xu X.-W."/>
        </authorList>
    </citation>
    <scope>NUCLEOTIDE SEQUENCE [LARGE SCALE GENOMIC DNA]</scope>
    <source>
        <strain evidence="1 2">JW1</strain>
    </source>
</reference>
<dbReference type="RefSeq" id="WP_070987465.1">
    <property type="nucleotide sequence ID" value="NZ_MKJU01000034.1"/>
</dbReference>
<organism evidence="1 2">
    <name type="scientific">Pseudoalteromonas amylolytica</name>
    <dbReference type="NCBI Taxonomy" id="1859457"/>
    <lineage>
        <taxon>Bacteria</taxon>
        <taxon>Pseudomonadati</taxon>
        <taxon>Pseudomonadota</taxon>
        <taxon>Gammaproteobacteria</taxon>
        <taxon>Alteromonadales</taxon>
        <taxon>Pseudoalteromonadaceae</taxon>
        <taxon>Pseudoalteromonas</taxon>
    </lineage>
</organism>
<evidence type="ECO:0008006" key="3">
    <source>
        <dbReference type="Google" id="ProtNLM"/>
    </source>
</evidence>
<dbReference type="AlphaFoldDB" id="A0A1S1MKQ6"/>
<dbReference type="OrthoDB" id="6460017at2"/>
<dbReference type="STRING" id="1859457.BET10_00070"/>
<sequence>MAKTPRTTISLPLNKKIELERKAIEISYKTGRSVTWTDLVHFMIENYQTMAKQDMIEEMEKTQKEDL</sequence>
<dbReference type="EMBL" id="MKJU01000034">
    <property type="protein sequence ID" value="OHU87260.1"/>
    <property type="molecule type" value="Genomic_DNA"/>
</dbReference>
<name>A0A1S1MKQ6_9GAMM</name>
<evidence type="ECO:0000313" key="1">
    <source>
        <dbReference type="EMBL" id="OHU87260.1"/>
    </source>
</evidence>
<dbReference type="Proteomes" id="UP000179786">
    <property type="component" value="Unassembled WGS sequence"/>
</dbReference>
<gene>
    <name evidence="1" type="ORF">BET10_00070</name>
</gene>
<proteinExistence type="predicted"/>
<accession>A0A1S1MKQ6</accession>
<protein>
    <recommendedName>
        <fullName evidence="3">CopG family transcriptional regulator</fullName>
    </recommendedName>
</protein>
<evidence type="ECO:0000313" key="2">
    <source>
        <dbReference type="Proteomes" id="UP000179786"/>
    </source>
</evidence>